<dbReference type="VEuPathDB" id="FungiDB:AFLA_005411"/>
<proteinExistence type="predicted"/>
<sequence>MSSRQSLSRQEFEPATLQSGTLVGKWATASQEFRDSYHSRAPACASALAYPAIVSSLPRPDKRFLCLPPVDRHTHPRNYVHLVKLLILLYIYQDEWLGGTVVFDLPGHAWFVVDSPGLATGRITIVDFGSSGSVFMGFMWMGRLVSDIVDLSIGRPPYLDMDLPILDLLESTRQSNLFLHPAYCSRSNWDVWARIIEQSVPGYLELEEQGWEVEFELDHLLEIE</sequence>
<dbReference type="Proteomes" id="UP000325434">
    <property type="component" value="Unassembled WGS sequence"/>
</dbReference>
<accession>A0A5N6GHI5</accession>
<evidence type="ECO:0000313" key="1">
    <source>
        <dbReference type="EMBL" id="KAB8240854.1"/>
    </source>
</evidence>
<organism evidence="1">
    <name type="scientific">Aspergillus flavus</name>
    <dbReference type="NCBI Taxonomy" id="5059"/>
    <lineage>
        <taxon>Eukaryota</taxon>
        <taxon>Fungi</taxon>
        <taxon>Dikarya</taxon>
        <taxon>Ascomycota</taxon>
        <taxon>Pezizomycotina</taxon>
        <taxon>Eurotiomycetes</taxon>
        <taxon>Eurotiomycetidae</taxon>
        <taxon>Eurotiales</taxon>
        <taxon>Aspergillaceae</taxon>
        <taxon>Aspergillus</taxon>
        <taxon>Aspergillus subgen. Circumdati</taxon>
    </lineage>
</organism>
<dbReference type="EMBL" id="ML734714">
    <property type="protein sequence ID" value="KAB8240854.1"/>
    <property type="molecule type" value="Genomic_DNA"/>
</dbReference>
<reference evidence="1" key="1">
    <citation type="submission" date="2019-04" db="EMBL/GenBank/DDBJ databases">
        <title>Friends and foes A comparative genomics study of 23 Aspergillus species from section Flavi.</title>
        <authorList>
            <consortium name="DOE Joint Genome Institute"/>
            <person name="Kjaerbolling I."/>
            <person name="Vesth T."/>
            <person name="Frisvad J.C."/>
            <person name="Nybo J.L."/>
            <person name="Theobald S."/>
            <person name="Kildgaard S."/>
            <person name="Isbrandt T."/>
            <person name="Kuo A."/>
            <person name="Sato A."/>
            <person name="Lyhne E.K."/>
            <person name="Kogle M.E."/>
            <person name="Wiebenga A."/>
            <person name="Kun R.S."/>
            <person name="Lubbers R.J."/>
            <person name="Makela M.R."/>
            <person name="Barry K."/>
            <person name="Chovatia M."/>
            <person name="Clum A."/>
            <person name="Daum C."/>
            <person name="Haridas S."/>
            <person name="He G."/>
            <person name="LaButti K."/>
            <person name="Lipzen A."/>
            <person name="Mondo S."/>
            <person name="Riley R."/>
            <person name="Salamov A."/>
            <person name="Simmons B.A."/>
            <person name="Magnuson J.K."/>
            <person name="Henrissat B."/>
            <person name="Mortensen U.H."/>
            <person name="Larsen T.O."/>
            <person name="Devries R.P."/>
            <person name="Grigoriev I.V."/>
            <person name="Machida M."/>
            <person name="Baker S.E."/>
            <person name="Andersen M.R."/>
        </authorList>
    </citation>
    <scope>NUCLEOTIDE SEQUENCE [LARGE SCALE GENOMIC DNA]</scope>
    <source>
        <strain evidence="1">CBS 121.62</strain>
    </source>
</reference>
<dbReference type="VEuPathDB" id="FungiDB:F9C07_6961"/>
<gene>
    <name evidence="1" type="ORF">BDV35DRAFT_385470</name>
</gene>
<dbReference type="AlphaFoldDB" id="A0A5N6GHI5"/>
<protein>
    <submittedName>
        <fullName evidence="1">Uncharacterized protein</fullName>
    </submittedName>
</protein>
<name>A0A5N6GHI5_ASPFL</name>